<dbReference type="InterPro" id="IPR000182">
    <property type="entry name" value="GNAT_dom"/>
</dbReference>
<name>A0A4P6EMU7_9MICO</name>
<dbReference type="KEGG" id="xyl:ET495_11000"/>
<reference evidence="2 3" key="1">
    <citation type="submission" date="2019-01" db="EMBL/GenBank/DDBJ databases">
        <title>Genome sequencing of strain 2JSPR-7.</title>
        <authorList>
            <person name="Heo J."/>
            <person name="Kim S.-J."/>
            <person name="Kim J.-S."/>
            <person name="Hong S.-B."/>
            <person name="Kwon S.-W."/>
        </authorList>
    </citation>
    <scope>NUCLEOTIDE SEQUENCE [LARGE SCALE GENOMIC DNA]</scope>
    <source>
        <strain evidence="2 3">2JSPR-7</strain>
    </source>
</reference>
<dbReference type="CDD" id="cd04301">
    <property type="entry name" value="NAT_SF"/>
    <property type="match status" value="1"/>
</dbReference>
<dbReference type="GO" id="GO:0016747">
    <property type="term" value="F:acyltransferase activity, transferring groups other than amino-acyl groups"/>
    <property type="evidence" value="ECO:0007669"/>
    <property type="project" value="InterPro"/>
</dbReference>
<dbReference type="Gene3D" id="3.40.630.30">
    <property type="match status" value="1"/>
</dbReference>
<keyword evidence="2" id="KW-0808">Transferase</keyword>
<gene>
    <name evidence="2" type="ORF">ET495_11000</name>
</gene>
<dbReference type="Pfam" id="PF00583">
    <property type="entry name" value="Acetyltransf_1"/>
    <property type="match status" value="1"/>
</dbReference>
<protein>
    <submittedName>
        <fullName evidence="2">GNAT family N-acetyltransferase</fullName>
    </submittedName>
</protein>
<feature type="domain" description="N-acetyltransferase" evidence="1">
    <location>
        <begin position="165"/>
        <end position="323"/>
    </location>
</feature>
<dbReference type="AlphaFoldDB" id="A0A4P6EMU7"/>
<sequence>MPRSLPGVTLQLLPFPAADYAAWRTAQLARRRRWQFGPLCGDEEAAAVQARTAVDELAPAEGLSGTKLHRVLDDDGDAGWVWLSRQESDLLVLDAEATCPADALLVLLESHARAGDATAIVLDRMAAAPTTAALAAVPGFTTVSQTMVLDLSAGPGEARGEPEAAVLRPMTETSFDAYLDAAIDEYAREIRSTDHVAWSEALDHSRKDYEDLLPQGLRSAGHVLLDVVERSTQVTVGALWLEVRPPSAAFVYDVYLHPGARGVGLGRSAVRAGAEWCRQRGLSVLGLSVLGHNTAARALYDSLGFVVVVEALRWPVPPAPPVTGPR</sequence>
<keyword evidence="3" id="KW-1185">Reference proteome</keyword>
<dbReference type="OrthoDB" id="3381976at2"/>
<proteinExistence type="predicted"/>
<evidence type="ECO:0000313" key="3">
    <source>
        <dbReference type="Proteomes" id="UP000291758"/>
    </source>
</evidence>
<evidence type="ECO:0000259" key="1">
    <source>
        <dbReference type="PROSITE" id="PS51186"/>
    </source>
</evidence>
<dbReference type="EMBL" id="CP035495">
    <property type="protein sequence ID" value="QAY63686.1"/>
    <property type="molecule type" value="Genomic_DNA"/>
</dbReference>
<dbReference type="Proteomes" id="UP000291758">
    <property type="component" value="Chromosome"/>
</dbReference>
<evidence type="ECO:0000313" key="2">
    <source>
        <dbReference type="EMBL" id="QAY63686.1"/>
    </source>
</evidence>
<dbReference type="SUPFAM" id="SSF55729">
    <property type="entry name" value="Acyl-CoA N-acyltransferases (Nat)"/>
    <property type="match status" value="1"/>
</dbReference>
<organism evidence="2 3">
    <name type="scientific">Xylanimonas allomyrinae</name>
    <dbReference type="NCBI Taxonomy" id="2509459"/>
    <lineage>
        <taxon>Bacteria</taxon>
        <taxon>Bacillati</taxon>
        <taxon>Actinomycetota</taxon>
        <taxon>Actinomycetes</taxon>
        <taxon>Micrococcales</taxon>
        <taxon>Promicromonosporaceae</taxon>
        <taxon>Xylanimonas</taxon>
    </lineage>
</organism>
<accession>A0A4P6EMU7</accession>
<dbReference type="InterPro" id="IPR016181">
    <property type="entry name" value="Acyl_CoA_acyltransferase"/>
</dbReference>
<dbReference type="PROSITE" id="PS51186">
    <property type="entry name" value="GNAT"/>
    <property type="match status" value="1"/>
</dbReference>